<protein>
    <submittedName>
        <fullName evidence="1">Uncharacterized protein</fullName>
    </submittedName>
</protein>
<dbReference type="AlphaFoldDB" id="A0AAV1ULL4"/>
<sequence length="81" mass="8948">MSSCFLVSLSLDVLIRQLYHDVLRPQFHADHLQVQHDIIVALGEAAQQADRHVLILLLGTDTAELGADVENFIAVVLGMSR</sequence>
<name>A0AAV1ULL4_9STRA</name>
<accession>A0AAV1ULL4</accession>
<gene>
    <name evidence="1" type="ORF">PM001_LOCUS20694</name>
</gene>
<evidence type="ECO:0000313" key="2">
    <source>
        <dbReference type="Proteomes" id="UP001162060"/>
    </source>
</evidence>
<proteinExistence type="predicted"/>
<comment type="caution">
    <text evidence="1">The sequence shown here is derived from an EMBL/GenBank/DDBJ whole genome shotgun (WGS) entry which is preliminary data.</text>
</comment>
<organism evidence="1 2">
    <name type="scientific">Peronospora matthiolae</name>
    <dbReference type="NCBI Taxonomy" id="2874970"/>
    <lineage>
        <taxon>Eukaryota</taxon>
        <taxon>Sar</taxon>
        <taxon>Stramenopiles</taxon>
        <taxon>Oomycota</taxon>
        <taxon>Peronosporomycetes</taxon>
        <taxon>Peronosporales</taxon>
        <taxon>Peronosporaceae</taxon>
        <taxon>Peronospora</taxon>
    </lineage>
</organism>
<dbReference type="EMBL" id="CAKLBY020000221">
    <property type="protein sequence ID" value="CAK7935544.1"/>
    <property type="molecule type" value="Genomic_DNA"/>
</dbReference>
<reference evidence="1" key="1">
    <citation type="submission" date="2024-01" db="EMBL/GenBank/DDBJ databases">
        <authorList>
            <person name="Webb A."/>
        </authorList>
    </citation>
    <scope>NUCLEOTIDE SEQUENCE</scope>
    <source>
        <strain evidence="1">Pm1</strain>
    </source>
</reference>
<evidence type="ECO:0000313" key="1">
    <source>
        <dbReference type="EMBL" id="CAK7935544.1"/>
    </source>
</evidence>
<dbReference type="Proteomes" id="UP001162060">
    <property type="component" value="Unassembled WGS sequence"/>
</dbReference>